<dbReference type="EMBL" id="PDCJ01000001">
    <property type="protein sequence ID" value="PEG31257.1"/>
    <property type="molecule type" value="Genomic_DNA"/>
</dbReference>
<dbReference type="GO" id="GO:0019243">
    <property type="term" value="P:methylglyoxal catabolic process to D-lactate via S-lactoyl-glutathione"/>
    <property type="evidence" value="ECO:0007669"/>
    <property type="project" value="TreeGrafter"/>
</dbReference>
<sequence>MKEKNSTQQSLGKKKALIVISSNKILPLVEPSGHPGISTGFFLVEMAKILQSFGDEYEFVFATPDGQLPQLDINGMALFFHAGAGLGAAMGLSGVAQATLFNVDKFRKRRPKLIARRQAELETAYKLLGNIPVSDPLPNTDKEAKHIRDSIVKKFKALPKYNYYSVRELVEKNRDPQDPFKLRDFTFVHMPGGHAPMVDFVDSPYMGELLNTLHEEGVLISLICHAPVAMVSAKYRVSADGKISTTSDHNFKGARLTTVSKGGEIMALTLAYPKVPRKKTRVAYYVDEALKEAGYQVESTVNPSAVQVVFDEKANLLTGNGPQSIDAQAAKLREILDSKQQLK</sequence>
<dbReference type="Gene3D" id="3.40.50.880">
    <property type="match status" value="1"/>
</dbReference>
<dbReference type="OrthoDB" id="9792284at2"/>
<dbReference type="RefSeq" id="WP_058295414.1">
    <property type="nucleotide sequence ID" value="NZ_CAMRXB010000055.1"/>
</dbReference>
<evidence type="ECO:0000256" key="1">
    <source>
        <dbReference type="ARBA" id="ARBA00023016"/>
    </source>
</evidence>
<evidence type="ECO:0000256" key="4">
    <source>
        <dbReference type="SAM" id="Phobius"/>
    </source>
</evidence>
<feature type="transmembrane region" description="Helical" evidence="4">
    <location>
        <begin position="78"/>
        <end position="103"/>
    </location>
</feature>
<dbReference type="PANTHER" id="PTHR48094">
    <property type="entry name" value="PROTEIN/NUCLEIC ACID DEGLYCASE DJ-1-RELATED"/>
    <property type="match status" value="1"/>
</dbReference>
<keyword evidence="1" id="KW-0346">Stress response</keyword>
<evidence type="ECO:0000313" key="6">
    <source>
        <dbReference type="Proteomes" id="UP000220840"/>
    </source>
</evidence>
<keyword evidence="6" id="KW-1185">Reference proteome</keyword>
<dbReference type="InterPro" id="IPR029062">
    <property type="entry name" value="Class_I_gatase-like"/>
</dbReference>
<dbReference type="GO" id="GO:0005737">
    <property type="term" value="C:cytoplasm"/>
    <property type="evidence" value="ECO:0007669"/>
    <property type="project" value="TreeGrafter"/>
</dbReference>
<dbReference type="AlphaFoldDB" id="A0A2A7MI99"/>
<dbReference type="SUPFAM" id="SSF52317">
    <property type="entry name" value="Class I glutamine amidotransferase-like"/>
    <property type="match status" value="1"/>
</dbReference>
<protein>
    <recommendedName>
        <fullName evidence="7">D-lactate dehydratase</fullName>
    </recommendedName>
</protein>
<name>A0A2A7MI99_9CLOT</name>
<evidence type="ECO:0000256" key="3">
    <source>
        <dbReference type="ARBA" id="ARBA00038493"/>
    </source>
</evidence>
<keyword evidence="4" id="KW-0812">Transmembrane</keyword>
<dbReference type="Proteomes" id="UP000220840">
    <property type="component" value="Unassembled WGS sequence"/>
</dbReference>
<comment type="similarity">
    <text evidence="3">Belongs to the peptidase C56 family. HSP31-like subfamily.</text>
</comment>
<dbReference type="InterPro" id="IPR050325">
    <property type="entry name" value="Prot/Nucl_acid_deglycase"/>
</dbReference>
<evidence type="ECO:0000256" key="2">
    <source>
        <dbReference type="ARBA" id="ARBA00023239"/>
    </source>
</evidence>
<comment type="caution">
    <text evidence="5">The sequence shown here is derived from an EMBL/GenBank/DDBJ whole genome shotgun (WGS) entry which is preliminary data.</text>
</comment>
<keyword evidence="4" id="KW-1133">Transmembrane helix</keyword>
<keyword evidence="2" id="KW-0456">Lyase</keyword>
<dbReference type="STRING" id="137838.GCA_001458595_02650"/>
<proteinExistence type="inferred from homology"/>
<dbReference type="PANTHER" id="PTHR48094:SF11">
    <property type="entry name" value="GLUTATHIONE-INDEPENDENT GLYOXALASE HSP31-RELATED"/>
    <property type="match status" value="1"/>
</dbReference>
<accession>A0A2A7MI99</accession>
<evidence type="ECO:0008006" key="7">
    <source>
        <dbReference type="Google" id="ProtNLM"/>
    </source>
</evidence>
<keyword evidence="4" id="KW-0472">Membrane</keyword>
<gene>
    <name evidence="5" type="ORF">CQ394_05910</name>
</gene>
<dbReference type="GO" id="GO:0019172">
    <property type="term" value="F:glyoxalase III activity"/>
    <property type="evidence" value="ECO:0007669"/>
    <property type="project" value="TreeGrafter"/>
</dbReference>
<organism evidence="5 6">
    <name type="scientific">Clostridium neonatale</name>
    <dbReference type="NCBI Taxonomy" id="137838"/>
    <lineage>
        <taxon>Bacteria</taxon>
        <taxon>Bacillati</taxon>
        <taxon>Bacillota</taxon>
        <taxon>Clostridia</taxon>
        <taxon>Eubacteriales</taxon>
        <taxon>Clostridiaceae</taxon>
        <taxon>Clostridium</taxon>
    </lineage>
</organism>
<reference evidence="5 6" key="1">
    <citation type="submission" date="2017-10" db="EMBL/GenBank/DDBJ databases">
        <title>Effective Description of Clostridium neonatale sp. nov. linked to necrotizing enterocolitis in neonates and a clarification of species assignable to the genus Clostridium (Prazmowski 1880) emend. Lawson and Rainey 2016.</title>
        <authorList>
            <person name="Bernard K."/>
            <person name="Burdz T."/>
            <person name="Wiebe D."/>
            <person name="Balcewich B."/>
            <person name="Alfa M."/>
            <person name="Bernier A.-M."/>
        </authorList>
    </citation>
    <scope>NUCLEOTIDE SEQUENCE [LARGE SCALE GENOMIC DNA]</scope>
    <source>
        <strain evidence="5 6">LCDC99A005</strain>
    </source>
</reference>
<evidence type="ECO:0000313" key="5">
    <source>
        <dbReference type="EMBL" id="PEG31257.1"/>
    </source>
</evidence>